<reference evidence="1" key="1">
    <citation type="journal article" date="2019" name="Environ. Microbiol.">
        <title>Fungal ecological strategies reflected in gene transcription - a case study of two litter decomposers.</title>
        <authorList>
            <person name="Barbi F."/>
            <person name="Kohler A."/>
            <person name="Barry K."/>
            <person name="Baskaran P."/>
            <person name="Daum C."/>
            <person name="Fauchery L."/>
            <person name="Ihrmark K."/>
            <person name="Kuo A."/>
            <person name="LaButti K."/>
            <person name="Lipzen A."/>
            <person name="Morin E."/>
            <person name="Grigoriev I.V."/>
            <person name="Henrissat B."/>
            <person name="Lindahl B."/>
            <person name="Martin F."/>
        </authorList>
    </citation>
    <scope>NUCLEOTIDE SEQUENCE</scope>
    <source>
        <strain evidence="1">JB14</strain>
    </source>
</reference>
<dbReference type="AlphaFoldDB" id="A0A6A4GL35"/>
<protein>
    <submittedName>
        <fullName evidence="1">Uncharacterized protein</fullName>
    </submittedName>
</protein>
<dbReference type="EMBL" id="ML769914">
    <property type="protein sequence ID" value="KAE9386080.1"/>
    <property type="molecule type" value="Genomic_DNA"/>
</dbReference>
<accession>A0A6A4GL35</accession>
<dbReference type="Proteomes" id="UP000799118">
    <property type="component" value="Unassembled WGS sequence"/>
</dbReference>
<evidence type="ECO:0000313" key="1">
    <source>
        <dbReference type="EMBL" id="KAE9386080.1"/>
    </source>
</evidence>
<proteinExistence type="predicted"/>
<evidence type="ECO:0000313" key="2">
    <source>
        <dbReference type="Proteomes" id="UP000799118"/>
    </source>
</evidence>
<gene>
    <name evidence="1" type="ORF">BT96DRAFT_949383</name>
</gene>
<organism evidence="1 2">
    <name type="scientific">Gymnopus androsaceus JB14</name>
    <dbReference type="NCBI Taxonomy" id="1447944"/>
    <lineage>
        <taxon>Eukaryota</taxon>
        <taxon>Fungi</taxon>
        <taxon>Dikarya</taxon>
        <taxon>Basidiomycota</taxon>
        <taxon>Agaricomycotina</taxon>
        <taxon>Agaricomycetes</taxon>
        <taxon>Agaricomycetidae</taxon>
        <taxon>Agaricales</taxon>
        <taxon>Marasmiineae</taxon>
        <taxon>Omphalotaceae</taxon>
        <taxon>Gymnopus</taxon>
    </lineage>
</organism>
<keyword evidence="2" id="KW-1185">Reference proteome</keyword>
<name>A0A6A4GL35_9AGAR</name>
<sequence>MYHNRSWINFQPQAGTIWNLLKLAEDDLDSLVKDDSNWEIRRTRIKTHLSKLGSVLFAIQRLPDDLLLEIFGYCIKAGVAFQGVYGPEHPLLARLITFIEMARTRFQIREAI</sequence>